<protein>
    <submittedName>
        <fullName evidence="3">MBL fold metallo-hydrolase</fullName>
    </submittedName>
</protein>
<dbReference type="Proteomes" id="UP001528411">
    <property type="component" value="Unassembled WGS sequence"/>
</dbReference>
<dbReference type="RefSeq" id="WP_272179824.1">
    <property type="nucleotide sequence ID" value="NZ_JAQOMS010000002.1"/>
</dbReference>
<keyword evidence="1" id="KW-0479">Metal-binding</keyword>
<dbReference type="PANTHER" id="PTHR43084:SF1">
    <property type="entry name" value="PERSULFIDE DIOXYGENASE ETHE1, MITOCHONDRIAL"/>
    <property type="match status" value="1"/>
</dbReference>
<dbReference type="Gene3D" id="3.60.15.10">
    <property type="entry name" value="Ribonuclease Z/Hydroxyacylglutathione hydrolase-like"/>
    <property type="match status" value="1"/>
</dbReference>
<comment type="caution">
    <text evidence="3">The sequence shown here is derived from an EMBL/GenBank/DDBJ whole genome shotgun (WGS) entry which is preliminary data.</text>
</comment>
<sequence>MMIFRQLFDVQSSTYTYLLGDLSSKKAIIIDPVFEQTNRDSALIEELGLTLQYSIDTHCHADHVTASWLLKQRFGCQIGSAAVIQAENTDLHFTQGDVITVGDITLEVRATSGHTDGCLTYVCHSAKLAFTGDTLLIRGCGRCDFQQGSASRLFASIKKQIFTLPDDYTLYPAHDYSGRTSTSVLEEKITTLGSVVWRVNQTFWVICKI</sequence>
<dbReference type="CDD" id="cd07724">
    <property type="entry name" value="POD-like_MBL-fold"/>
    <property type="match status" value="1"/>
</dbReference>
<dbReference type="InterPro" id="IPR044528">
    <property type="entry name" value="POD-like_MBL-fold"/>
</dbReference>
<evidence type="ECO:0000256" key="1">
    <source>
        <dbReference type="ARBA" id="ARBA00022723"/>
    </source>
</evidence>
<reference evidence="3 4" key="1">
    <citation type="submission" date="2023-01" db="EMBL/GenBank/DDBJ databases">
        <title>Psychrosphaera sp. nov., isolated from marine algae.</title>
        <authorList>
            <person name="Bayburt H."/>
            <person name="Choi B.J."/>
            <person name="Kim J.M."/>
            <person name="Choi D.G."/>
            <person name="Jeon C.O."/>
        </authorList>
    </citation>
    <scope>NUCLEOTIDE SEQUENCE [LARGE SCALE GENOMIC DNA]</scope>
    <source>
        <strain evidence="3 4">G1-22</strain>
    </source>
</reference>
<evidence type="ECO:0000313" key="3">
    <source>
        <dbReference type="EMBL" id="MDC2888113.1"/>
    </source>
</evidence>
<dbReference type="InterPro" id="IPR036866">
    <property type="entry name" value="RibonucZ/Hydroxyglut_hydro"/>
</dbReference>
<proteinExistence type="predicted"/>
<evidence type="ECO:0000259" key="2">
    <source>
        <dbReference type="SMART" id="SM00849"/>
    </source>
</evidence>
<dbReference type="InterPro" id="IPR001279">
    <property type="entry name" value="Metallo-B-lactamas"/>
</dbReference>
<dbReference type="PANTHER" id="PTHR43084">
    <property type="entry name" value="PERSULFIDE DIOXYGENASE ETHE1"/>
    <property type="match status" value="1"/>
</dbReference>
<dbReference type="SMART" id="SM00849">
    <property type="entry name" value="Lactamase_B"/>
    <property type="match status" value="1"/>
</dbReference>
<dbReference type="Pfam" id="PF00753">
    <property type="entry name" value="Lactamase_B"/>
    <property type="match status" value="1"/>
</dbReference>
<dbReference type="SUPFAM" id="SSF56281">
    <property type="entry name" value="Metallo-hydrolase/oxidoreductase"/>
    <property type="match status" value="1"/>
</dbReference>
<keyword evidence="4" id="KW-1185">Reference proteome</keyword>
<dbReference type="EMBL" id="JAQOMS010000002">
    <property type="protein sequence ID" value="MDC2888113.1"/>
    <property type="molecule type" value="Genomic_DNA"/>
</dbReference>
<feature type="domain" description="Metallo-beta-lactamase" evidence="2">
    <location>
        <begin position="13"/>
        <end position="174"/>
    </location>
</feature>
<organism evidence="3 4">
    <name type="scientific">Psychrosphaera algicola</name>
    <dbReference type="NCBI Taxonomy" id="3023714"/>
    <lineage>
        <taxon>Bacteria</taxon>
        <taxon>Pseudomonadati</taxon>
        <taxon>Pseudomonadota</taxon>
        <taxon>Gammaproteobacteria</taxon>
        <taxon>Alteromonadales</taxon>
        <taxon>Pseudoalteromonadaceae</taxon>
        <taxon>Psychrosphaera</taxon>
    </lineage>
</organism>
<dbReference type="InterPro" id="IPR051682">
    <property type="entry name" value="Mito_Persulfide_Diox"/>
</dbReference>
<gene>
    <name evidence="3" type="ORF">PN838_03905</name>
</gene>
<accession>A0ABT5F9A5</accession>
<evidence type="ECO:0000313" key="4">
    <source>
        <dbReference type="Proteomes" id="UP001528411"/>
    </source>
</evidence>
<name>A0ABT5F9A5_9GAMM</name>